<reference evidence="2" key="1">
    <citation type="submission" date="2023-05" db="EMBL/GenBank/DDBJ databases">
        <authorList>
            <person name="Du J."/>
        </authorList>
    </citation>
    <scope>NUCLEOTIDE SEQUENCE</scope>
    <source>
        <strain evidence="2">UMB1064</strain>
    </source>
</reference>
<protein>
    <submittedName>
        <fullName evidence="2">DUF3239 domain-containing protein</fullName>
    </submittedName>
</protein>
<keyword evidence="1" id="KW-1133">Transmembrane helix</keyword>
<feature type="transmembrane region" description="Helical" evidence="1">
    <location>
        <begin position="53"/>
        <end position="72"/>
    </location>
</feature>
<sequence>MNFHFPVNREHTNANNEYYRDARRLLISSGIFSALLLVGAVLVLVVFDRTPFVIGSAVVLFALAALYVGVTFQVRRAIKDPQELYDESPLVPAMIARVDERTMVLMTLVDMRKNPSDGEPVPALATRTVTTISGVPRRVGAKVPAVSVAGTHKSRTEFYDEITPVPLAWSTPDKAVIAQAQRNIPVNDWNVLERNIDRVEEVHATKRNLLPLN</sequence>
<dbReference type="InterPro" id="IPR023124">
    <property type="entry name" value="DUF3239_dom_sf"/>
</dbReference>
<gene>
    <name evidence="2" type="ORF">QP460_005060</name>
</gene>
<accession>A0AAW9SYA9</accession>
<reference evidence="2" key="2">
    <citation type="submission" date="2024-05" db="EMBL/GenBank/DDBJ databases">
        <authorList>
            <person name="Wolfe A."/>
        </authorList>
    </citation>
    <scope>NUCLEOTIDE SEQUENCE</scope>
    <source>
        <strain evidence="2">UMB1064</strain>
    </source>
</reference>
<comment type="caution">
    <text evidence="2">The sequence shown here is derived from an EMBL/GenBank/DDBJ whole genome shotgun (WGS) entry which is preliminary data.</text>
</comment>
<evidence type="ECO:0000313" key="2">
    <source>
        <dbReference type="EMBL" id="MEO3716956.1"/>
    </source>
</evidence>
<dbReference type="Proteomes" id="UP001223646">
    <property type="component" value="Unassembled WGS sequence"/>
</dbReference>
<keyword evidence="1" id="KW-0812">Transmembrane</keyword>
<proteinExistence type="predicted"/>
<evidence type="ECO:0000256" key="1">
    <source>
        <dbReference type="SAM" id="Phobius"/>
    </source>
</evidence>
<feature type="transmembrane region" description="Helical" evidence="1">
    <location>
        <begin position="25"/>
        <end position="47"/>
    </location>
</feature>
<dbReference type="Gene3D" id="2.40.410.10">
    <property type="entry name" value="putative membrane protein from Corynebacterium diphtheriae superfamily"/>
    <property type="match status" value="1"/>
</dbReference>
<dbReference type="Pfam" id="PF11580">
    <property type="entry name" value="DUF3239"/>
    <property type="match status" value="1"/>
</dbReference>
<keyword evidence="1" id="KW-0472">Membrane</keyword>
<dbReference type="AlphaFoldDB" id="A0AAW9SYA9"/>
<dbReference type="InterPro" id="IPR021632">
    <property type="entry name" value="DUF3239"/>
</dbReference>
<name>A0AAW9SYA9_CORAY</name>
<dbReference type="EMBL" id="JASOOY020000017">
    <property type="protein sequence ID" value="MEO3716956.1"/>
    <property type="molecule type" value="Genomic_DNA"/>
</dbReference>
<organism evidence="2 3">
    <name type="scientific">Corynebacterium amycolatum</name>
    <dbReference type="NCBI Taxonomy" id="43765"/>
    <lineage>
        <taxon>Bacteria</taxon>
        <taxon>Bacillati</taxon>
        <taxon>Actinomycetota</taxon>
        <taxon>Actinomycetes</taxon>
        <taxon>Mycobacteriales</taxon>
        <taxon>Corynebacteriaceae</taxon>
        <taxon>Corynebacterium</taxon>
    </lineage>
</organism>
<dbReference type="RefSeq" id="WP_256882078.1">
    <property type="nucleotide sequence ID" value="NZ_JAFJMG010000066.1"/>
</dbReference>
<evidence type="ECO:0000313" key="3">
    <source>
        <dbReference type="Proteomes" id="UP001223646"/>
    </source>
</evidence>